<dbReference type="Pfam" id="PF00884">
    <property type="entry name" value="Sulfatase"/>
    <property type="match status" value="1"/>
</dbReference>
<feature type="domain" description="Sulfatase N-terminal" evidence="6">
    <location>
        <begin position="40"/>
        <end position="465"/>
    </location>
</feature>
<evidence type="ECO:0000256" key="2">
    <source>
        <dbReference type="ARBA" id="ARBA00022723"/>
    </source>
</evidence>
<evidence type="ECO:0000256" key="5">
    <source>
        <dbReference type="SAM" id="MobiDB-lite"/>
    </source>
</evidence>
<dbReference type="PANTHER" id="PTHR42693">
    <property type="entry name" value="ARYLSULFATASE FAMILY MEMBER"/>
    <property type="match status" value="1"/>
</dbReference>
<evidence type="ECO:0000256" key="4">
    <source>
        <dbReference type="ARBA" id="ARBA00022837"/>
    </source>
</evidence>
<dbReference type="EC" id="3.1.6.-" evidence="7"/>
<evidence type="ECO:0000313" key="8">
    <source>
        <dbReference type="Proteomes" id="UP001442841"/>
    </source>
</evidence>
<dbReference type="InterPro" id="IPR017850">
    <property type="entry name" value="Alkaline_phosphatase_core_sf"/>
</dbReference>
<dbReference type="Gene3D" id="3.40.720.10">
    <property type="entry name" value="Alkaline Phosphatase, subunit A"/>
    <property type="match status" value="1"/>
</dbReference>
<evidence type="ECO:0000256" key="3">
    <source>
        <dbReference type="ARBA" id="ARBA00022801"/>
    </source>
</evidence>
<keyword evidence="2" id="KW-0479">Metal-binding</keyword>
<dbReference type="RefSeq" id="WP_425308574.1">
    <property type="nucleotide sequence ID" value="NZ_CP154795.1"/>
</dbReference>
<proteinExistence type="inferred from homology"/>
<dbReference type="InterPro" id="IPR024607">
    <property type="entry name" value="Sulfatase_CS"/>
</dbReference>
<gene>
    <name evidence="7" type="ORF">AADG42_07375</name>
</gene>
<sequence length="774" mass="87326">MTTVPEYARGYAGWPGRVGRLATETDFGWPREDRAPEGAPNVIVVLLDDMGYSDIAPFGGEIDTPHLTRLAAEGVSLTNYHTTPLCSPSRAAFLTGCNPHRVGYSMVANFDLGLPGFEGELPDDVLTLPEILRESGYATFAVGKWHLCRDAAMHDAADKSHWPLQRGFDRYYGTLESANSFFHPNRITRDNSALPIKEFPDDYYLTDDLTDNAIDMIRGLRSADAEKPFFLWFAHHAMHGPLGAKPVDMAKYAGRYAEGWDRIRESRLARQIALGLFPEDTPLPPPENGAAFGVPPWTDLTDEQRERFARYMEVYAAMVDNVDQNLGRLLDLLDELGERDNTIIVFTSDNGGTGEGGPEGTRSYFSSFIGIANVQPRDLPAGWNNDTDLDLDLIGGPRSMVHYPRGWGMASNTPFRFYKSQTFAGGVRVPWIMSWPNAPHELKGLRHQYQYVTDMTPTILELTGVRRPDTRRGKPALEPDGTSFVPVLKDPEATTTHPLQYTECGGQRGLWRDGWKIVSLHRPGAPFDASEFELYHVATDPNEMHNLAADHPELVAELADAWEREAWHNTVFPLIERPIPKRRRPADDRFGDPVTLFPRTPKLERHRSHRLIDLRDFEIEVELDYRTGDEGVLVAHGDQGGGYQLRVEDGELILAYNAYGLMHHRRAPMPDQARSITLRAMALPEVRWRLELAIDDTPVGEPLEIVMLIGFAPWSGIDIGINRQGPVDWELYERRRTFPWSGTLHRVHYRPGEHAPYDSSWVERAQRHAALLLD</sequence>
<keyword evidence="8" id="KW-1185">Reference proteome</keyword>
<dbReference type="PANTHER" id="PTHR42693:SF33">
    <property type="entry name" value="ARYLSULFATASE"/>
    <property type="match status" value="1"/>
</dbReference>
<dbReference type="InterPro" id="IPR050738">
    <property type="entry name" value="Sulfatase"/>
</dbReference>
<comment type="similarity">
    <text evidence="1">Belongs to the sulfatase family.</text>
</comment>
<dbReference type="PROSITE" id="PS00149">
    <property type="entry name" value="SULFATASE_2"/>
    <property type="match status" value="1"/>
</dbReference>
<feature type="region of interest" description="Disordered" evidence="5">
    <location>
        <begin position="469"/>
        <end position="488"/>
    </location>
</feature>
<dbReference type="EMBL" id="CP154795">
    <property type="protein sequence ID" value="XAN07121.1"/>
    <property type="molecule type" value="Genomic_DNA"/>
</dbReference>
<protein>
    <submittedName>
        <fullName evidence="7">Arylsulfatase</fullName>
        <ecNumber evidence="7">3.1.6.-</ecNumber>
    </submittedName>
</protein>
<dbReference type="GO" id="GO:0016787">
    <property type="term" value="F:hydrolase activity"/>
    <property type="evidence" value="ECO:0007669"/>
    <property type="project" value="UniProtKB-KW"/>
</dbReference>
<dbReference type="InterPro" id="IPR000917">
    <property type="entry name" value="Sulfatase_N"/>
</dbReference>
<evidence type="ECO:0000313" key="7">
    <source>
        <dbReference type="EMBL" id="XAN07121.1"/>
    </source>
</evidence>
<dbReference type="CDD" id="cd16025">
    <property type="entry name" value="PAS_like"/>
    <property type="match status" value="1"/>
</dbReference>
<reference evidence="7 8" key="1">
    <citation type="submission" date="2024-04" db="EMBL/GenBank/DDBJ databases">
        <title>Isolation of an actinomycete strain from pig manure.</title>
        <authorList>
            <person name="Gong T."/>
            <person name="Yu Z."/>
            <person name="An M."/>
            <person name="Wei C."/>
            <person name="Yang W."/>
            <person name="Liu L."/>
        </authorList>
    </citation>
    <scope>NUCLEOTIDE SEQUENCE [LARGE SCALE GENOMIC DNA]</scope>
    <source>
        <strain evidence="7 8">ZF39</strain>
    </source>
</reference>
<organism evidence="7 8">
    <name type="scientific">Ammonicoccus fulvus</name>
    <dbReference type="NCBI Taxonomy" id="3138240"/>
    <lineage>
        <taxon>Bacteria</taxon>
        <taxon>Bacillati</taxon>
        <taxon>Actinomycetota</taxon>
        <taxon>Actinomycetes</taxon>
        <taxon>Propionibacteriales</taxon>
        <taxon>Propionibacteriaceae</taxon>
        <taxon>Ammonicoccus</taxon>
    </lineage>
</organism>
<dbReference type="Proteomes" id="UP001442841">
    <property type="component" value="Chromosome"/>
</dbReference>
<dbReference type="Gene3D" id="3.30.1120.10">
    <property type="match status" value="1"/>
</dbReference>
<evidence type="ECO:0000259" key="6">
    <source>
        <dbReference type="Pfam" id="PF00884"/>
    </source>
</evidence>
<accession>A0ABZ3FM51</accession>
<dbReference type="SUPFAM" id="SSF53649">
    <property type="entry name" value="Alkaline phosphatase-like"/>
    <property type="match status" value="1"/>
</dbReference>
<dbReference type="PROSITE" id="PS00523">
    <property type="entry name" value="SULFATASE_1"/>
    <property type="match status" value="1"/>
</dbReference>
<keyword evidence="3 7" id="KW-0378">Hydrolase</keyword>
<evidence type="ECO:0000256" key="1">
    <source>
        <dbReference type="ARBA" id="ARBA00008779"/>
    </source>
</evidence>
<keyword evidence="4" id="KW-0106">Calcium</keyword>
<name>A0ABZ3FM51_9ACTN</name>